<accession>A0ACC0AKS4</accession>
<organism evidence="1 2">
    <name type="scientific">Catharanthus roseus</name>
    <name type="common">Madagascar periwinkle</name>
    <name type="synonym">Vinca rosea</name>
    <dbReference type="NCBI Taxonomy" id="4058"/>
    <lineage>
        <taxon>Eukaryota</taxon>
        <taxon>Viridiplantae</taxon>
        <taxon>Streptophyta</taxon>
        <taxon>Embryophyta</taxon>
        <taxon>Tracheophyta</taxon>
        <taxon>Spermatophyta</taxon>
        <taxon>Magnoliopsida</taxon>
        <taxon>eudicotyledons</taxon>
        <taxon>Gunneridae</taxon>
        <taxon>Pentapetalae</taxon>
        <taxon>asterids</taxon>
        <taxon>lamiids</taxon>
        <taxon>Gentianales</taxon>
        <taxon>Apocynaceae</taxon>
        <taxon>Rauvolfioideae</taxon>
        <taxon>Vinceae</taxon>
        <taxon>Catharanthinae</taxon>
        <taxon>Catharanthus</taxon>
    </lineage>
</organism>
<sequence>MPRPTSPLTPLYFRKLLLRRCFSSSATSQTYSLQPRISVYRPSPPRLHHPFSFSDCARQVRSSLPFSFLSTFRFFSSQTDDSTEDNSSPGKVKEEEKNPFLDDANDEESTAQILSSELMKDPELESLSLQQRLDLSFSHITLTPSLILSTLNQSPDAGRTILDFLNWVNSRPNFTVSDEIFSYFVDYFGRRKDFKAAHDVLLEGSGKTGSKCFNSLVDRLVRAGRPTHTVALFEKMEKEYGFVRNLDSLKLIVSKLCEYGFASYAEKMVKDLAHEFFPDEYICDTLIKGWCVDGKLDEAKRLSVEMHRGGFEISTTAYNAILDCVCKLCRLKDPFRLQSEAEKVLVHMEEMGVPRDVETFNVLITNLCKIRKTSDAVDLFWRMGEWGCYPNETTFLVLTRSLYQAARVAEGDELIDRMKSAGYGDALDKKEYYGFLKILCGIERIDHAMSVFEKMKEDGCKPGIKTYDLLMGKLVAHGRVDKANALYKEAESNGVPVEPKPYKLDPRFVKKKPTAVKKEKKRETLPEKMARKRRRLKKIRLSFVKKPKRMMRRAF</sequence>
<dbReference type="EMBL" id="CM044706">
    <property type="protein sequence ID" value="KAI5660038.1"/>
    <property type="molecule type" value="Genomic_DNA"/>
</dbReference>
<reference evidence="2" key="1">
    <citation type="journal article" date="2023" name="Nat. Plants">
        <title>Single-cell RNA sequencing provides a high-resolution roadmap for understanding the multicellular compartmentation of specialized metabolism.</title>
        <authorList>
            <person name="Sun S."/>
            <person name="Shen X."/>
            <person name="Li Y."/>
            <person name="Li Y."/>
            <person name="Wang S."/>
            <person name="Li R."/>
            <person name="Zhang H."/>
            <person name="Shen G."/>
            <person name="Guo B."/>
            <person name="Wei J."/>
            <person name="Xu J."/>
            <person name="St-Pierre B."/>
            <person name="Chen S."/>
            <person name="Sun C."/>
        </authorList>
    </citation>
    <scope>NUCLEOTIDE SEQUENCE [LARGE SCALE GENOMIC DNA]</scope>
</reference>
<name>A0ACC0AKS4_CATRO</name>
<evidence type="ECO:0000313" key="2">
    <source>
        <dbReference type="Proteomes" id="UP001060085"/>
    </source>
</evidence>
<evidence type="ECO:0000313" key="1">
    <source>
        <dbReference type="EMBL" id="KAI5660038.1"/>
    </source>
</evidence>
<dbReference type="Proteomes" id="UP001060085">
    <property type="component" value="Linkage Group LG06"/>
</dbReference>
<protein>
    <submittedName>
        <fullName evidence="1">Uncharacterized protein</fullName>
    </submittedName>
</protein>
<gene>
    <name evidence="1" type="ORF">M9H77_28831</name>
</gene>
<comment type="caution">
    <text evidence="1">The sequence shown here is derived from an EMBL/GenBank/DDBJ whole genome shotgun (WGS) entry which is preliminary data.</text>
</comment>
<keyword evidence="2" id="KW-1185">Reference proteome</keyword>
<proteinExistence type="predicted"/>